<reference evidence="2" key="1">
    <citation type="submission" date="2019-11" db="EMBL/GenBank/DDBJ databases">
        <title>Bipolaris sorokiniana Genome sequencing.</title>
        <authorList>
            <person name="Wang H."/>
        </authorList>
    </citation>
    <scope>NUCLEOTIDE SEQUENCE</scope>
</reference>
<keyword evidence="1" id="KW-1133">Transmembrane helix</keyword>
<sequence>MLPAIVEVTAKIALWGLHGCILSVALSHIRWRRQVSPTSGPRSGTLSSRTNLNRCRVQMYVNHPLPRMPQTGMIMHFPHVDGILQIHMTQVLIL</sequence>
<gene>
    <name evidence="2" type="ORF">GGP41_008867</name>
</gene>
<protein>
    <submittedName>
        <fullName evidence="2">Uncharacterized protein</fullName>
    </submittedName>
</protein>
<evidence type="ECO:0000256" key="1">
    <source>
        <dbReference type="SAM" id="Phobius"/>
    </source>
</evidence>
<feature type="transmembrane region" description="Helical" evidence="1">
    <location>
        <begin position="12"/>
        <end position="29"/>
    </location>
</feature>
<dbReference type="AlphaFoldDB" id="A0A8H6DR01"/>
<dbReference type="Proteomes" id="UP000624244">
    <property type="component" value="Unassembled WGS sequence"/>
</dbReference>
<keyword evidence="1" id="KW-0472">Membrane</keyword>
<name>A0A8H6DR01_COCSA</name>
<evidence type="ECO:0000313" key="2">
    <source>
        <dbReference type="EMBL" id="KAF5844949.1"/>
    </source>
</evidence>
<organism evidence="2 3">
    <name type="scientific">Cochliobolus sativus</name>
    <name type="common">Common root rot and spot blotch fungus</name>
    <name type="synonym">Bipolaris sorokiniana</name>
    <dbReference type="NCBI Taxonomy" id="45130"/>
    <lineage>
        <taxon>Eukaryota</taxon>
        <taxon>Fungi</taxon>
        <taxon>Dikarya</taxon>
        <taxon>Ascomycota</taxon>
        <taxon>Pezizomycotina</taxon>
        <taxon>Dothideomycetes</taxon>
        <taxon>Pleosporomycetidae</taxon>
        <taxon>Pleosporales</taxon>
        <taxon>Pleosporineae</taxon>
        <taxon>Pleosporaceae</taxon>
        <taxon>Bipolaris</taxon>
    </lineage>
</organism>
<proteinExistence type="predicted"/>
<accession>A0A8H6DR01</accession>
<dbReference type="EMBL" id="WNKQ01000021">
    <property type="protein sequence ID" value="KAF5844949.1"/>
    <property type="molecule type" value="Genomic_DNA"/>
</dbReference>
<keyword evidence="1" id="KW-0812">Transmembrane</keyword>
<comment type="caution">
    <text evidence="2">The sequence shown here is derived from an EMBL/GenBank/DDBJ whole genome shotgun (WGS) entry which is preliminary data.</text>
</comment>
<evidence type="ECO:0000313" key="3">
    <source>
        <dbReference type="Proteomes" id="UP000624244"/>
    </source>
</evidence>